<evidence type="ECO:0000256" key="8">
    <source>
        <dbReference type="ARBA" id="ARBA00022982"/>
    </source>
</evidence>
<keyword evidence="3 11" id="KW-0285">Flavoprotein</keyword>
<reference evidence="15 16" key="1">
    <citation type="journal article" date="2013" name="Genome Announc.">
        <title>Draft Genome Sequence of an Anaerobic and Extremophilic Bacterium, Caldanaerobacter yonseiensis, Isolated from a Geothermal Hot Stream.</title>
        <authorList>
            <person name="Lee S.J."/>
            <person name="Lee Y.J."/>
            <person name="Park G.S."/>
            <person name="Kim B.C."/>
            <person name="Lee S.J."/>
            <person name="Shin J.H."/>
            <person name="Lee D.W."/>
        </authorList>
    </citation>
    <scope>NUCLEOTIDE SEQUENCE [LARGE SCALE GENOMIC DNA]</scope>
    <source>
        <strain evidence="15 16">KB-1</strain>
    </source>
</reference>
<comment type="function">
    <text evidence="11">Responsible for channeling the electrons from the oxidation of dihydroorotate from the FMN redox center in the PyrD type B subunit to the ultimate electron acceptor NAD(+).</text>
</comment>
<sequence>MRWKMKARVLSNRRIASEVYEMTFEWKGKKPHPGQFLMIDCQGKTFLKRPFSVNDFEEEKMTILYQVRGEGTKNLSQMKEGDILEITGPHGNGFEILEGKRVLIVGGGVGIAPLLYLAKKVKAQKLYIALGFKRETFLVEKFEGLGEVVVTTEEGSTGRKGLVTSVVEEMIGEVDIVYGCGPKPMLKALQEISMKANVLCQISLEEKMACGIGACLGCACKVREDKGFTYKRVCRDGPVFWAEEVLF</sequence>
<keyword evidence="4 11" id="KW-0001">2Fe-2S</keyword>
<dbReference type="PANTHER" id="PTHR43513">
    <property type="entry name" value="DIHYDROOROTATE DEHYDROGENASE B (NAD(+)), ELECTRON TRANSFER SUBUNIT"/>
    <property type="match status" value="1"/>
</dbReference>
<evidence type="ECO:0000256" key="9">
    <source>
        <dbReference type="ARBA" id="ARBA00023004"/>
    </source>
</evidence>
<dbReference type="PATRIC" id="fig|1388761.3.peg.2599"/>
<dbReference type="SUPFAM" id="SSF52343">
    <property type="entry name" value="Ferredoxin reductase-like, C-terminal NADP-linked domain"/>
    <property type="match status" value="1"/>
</dbReference>
<dbReference type="EMBL" id="AXDC01000043">
    <property type="protein sequence ID" value="ERM90981.1"/>
    <property type="molecule type" value="Genomic_DNA"/>
</dbReference>
<evidence type="ECO:0000256" key="3">
    <source>
        <dbReference type="ARBA" id="ARBA00022630"/>
    </source>
</evidence>
<dbReference type="Gene3D" id="2.40.30.10">
    <property type="entry name" value="Translation factors"/>
    <property type="match status" value="1"/>
</dbReference>
<evidence type="ECO:0000256" key="6">
    <source>
        <dbReference type="ARBA" id="ARBA00022827"/>
    </source>
</evidence>
<evidence type="ECO:0000256" key="10">
    <source>
        <dbReference type="ARBA" id="ARBA00023014"/>
    </source>
</evidence>
<dbReference type="Pfam" id="PF10418">
    <property type="entry name" value="DHODB_Fe-S_bind"/>
    <property type="match status" value="1"/>
</dbReference>
<feature type="binding site" evidence="11 12">
    <location>
        <begin position="71"/>
        <end position="72"/>
    </location>
    <ligand>
        <name>FAD</name>
        <dbReference type="ChEBI" id="CHEBI:57692"/>
    </ligand>
</feature>
<dbReference type="InterPro" id="IPR039261">
    <property type="entry name" value="FNR_nucleotide-bd"/>
</dbReference>
<dbReference type="InterPro" id="IPR023455">
    <property type="entry name" value="Dihydroorotate_DHASE_ETsu"/>
</dbReference>
<dbReference type="InterPro" id="IPR019480">
    <property type="entry name" value="Dihydroorotate_DH_Fe-S-bd"/>
</dbReference>
<comment type="pathway">
    <text evidence="11">Pyrimidine metabolism; UMP biosynthesis via de novo pathway; orotate from (S)-dihydroorotate (NAD(+) route): step 1/1.</text>
</comment>
<dbReference type="SUPFAM" id="SSF63380">
    <property type="entry name" value="Riboflavin synthase domain-like"/>
    <property type="match status" value="1"/>
</dbReference>
<comment type="cofactor">
    <cofactor evidence="11 12">
        <name>FAD</name>
        <dbReference type="ChEBI" id="CHEBI:57692"/>
    </cofactor>
    <text evidence="11 12">Binds 1 FAD per subunit.</text>
</comment>
<evidence type="ECO:0000259" key="14">
    <source>
        <dbReference type="PROSITE" id="PS51384"/>
    </source>
</evidence>
<evidence type="ECO:0000256" key="2">
    <source>
        <dbReference type="ARBA" id="ARBA00022448"/>
    </source>
</evidence>
<dbReference type="AlphaFoldDB" id="U5CPW3"/>
<feature type="binding site" evidence="11 13">
    <location>
        <position position="234"/>
    </location>
    <ligand>
        <name>[2Fe-2S] cluster</name>
        <dbReference type="ChEBI" id="CHEBI:190135"/>
    </ligand>
</feature>
<dbReference type="HAMAP" id="MF_01211">
    <property type="entry name" value="DHODB_Fe_S_bind"/>
    <property type="match status" value="1"/>
</dbReference>
<feature type="binding site" evidence="11 13">
    <location>
        <position position="218"/>
    </location>
    <ligand>
        <name>[2Fe-2S] cluster</name>
        <dbReference type="ChEBI" id="CHEBI:190135"/>
    </ligand>
</feature>
<dbReference type="Gene3D" id="3.40.50.80">
    <property type="entry name" value="Nucleotide-binding domain of ferredoxin-NADP reductase (FNR) module"/>
    <property type="match status" value="1"/>
</dbReference>
<dbReference type="GO" id="GO:0016491">
    <property type="term" value="F:oxidoreductase activity"/>
    <property type="evidence" value="ECO:0007669"/>
    <property type="project" value="InterPro"/>
</dbReference>
<dbReference type="NCBIfam" id="NF000798">
    <property type="entry name" value="PRK00054.1-3"/>
    <property type="match status" value="1"/>
</dbReference>
<dbReference type="GO" id="GO:0044205">
    <property type="term" value="P:'de novo' UMP biosynthetic process"/>
    <property type="evidence" value="ECO:0007669"/>
    <property type="project" value="UniProtKB-UniRule"/>
</dbReference>
<dbReference type="InterPro" id="IPR012165">
    <property type="entry name" value="Cyt_c3_hydrogenase_gsu"/>
</dbReference>
<dbReference type="InterPro" id="IPR017938">
    <property type="entry name" value="Riboflavin_synthase-like_b-brl"/>
</dbReference>
<comment type="cofactor">
    <cofactor evidence="11">
        <name>[2Fe-2S] cluster</name>
        <dbReference type="ChEBI" id="CHEBI:190135"/>
    </cofactor>
    <text evidence="11">Binds 1 [2Fe-2S] cluster per subunit.</text>
</comment>
<dbReference type="Proteomes" id="UP000016856">
    <property type="component" value="Unassembled WGS sequence"/>
</dbReference>
<dbReference type="PIRSF" id="PIRSF006816">
    <property type="entry name" value="Cyc3_hyd_g"/>
    <property type="match status" value="1"/>
</dbReference>
<dbReference type="GO" id="GO:0050660">
    <property type="term" value="F:flavin adenine dinucleotide binding"/>
    <property type="evidence" value="ECO:0007669"/>
    <property type="project" value="InterPro"/>
</dbReference>
<organism evidence="15 16">
    <name type="scientific">Caldanaerobacter subterraneus subsp. yonseiensis KB-1</name>
    <dbReference type="NCBI Taxonomy" id="1388761"/>
    <lineage>
        <taxon>Bacteria</taxon>
        <taxon>Bacillati</taxon>
        <taxon>Bacillota</taxon>
        <taxon>Clostridia</taxon>
        <taxon>Thermoanaerobacterales</taxon>
        <taxon>Thermoanaerobacteraceae</taxon>
        <taxon>Caldanaerobacter</taxon>
    </lineage>
</organism>
<name>U5CPW3_CALSX</name>
<comment type="cofactor">
    <cofactor evidence="13">
        <name>[2Fe-2S] cluster</name>
        <dbReference type="ChEBI" id="CHEBI:190135"/>
    </cofactor>
    <text evidence="13">Binds 1 [2Fe-2S] cluster per subunit.</text>
</comment>
<feature type="domain" description="FAD-binding FR-type" evidence="14">
    <location>
        <begin position="2"/>
        <end position="96"/>
    </location>
</feature>
<dbReference type="InterPro" id="IPR017927">
    <property type="entry name" value="FAD-bd_FR_type"/>
</dbReference>
<dbReference type="UniPathway" id="UPA00070">
    <property type="reaction ID" value="UER00945"/>
</dbReference>
<keyword evidence="6 11" id="KW-0274">FAD</keyword>
<evidence type="ECO:0000256" key="1">
    <source>
        <dbReference type="ARBA" id="ARBA00006422"/>
    </source>
</evidence>
<dbReference type="GO" id="GO:0051537">
    <property type="term" value="F:2 iron, 2 sulfur cluster binding"/>
    <property type="evidence" value="ECO:0007669"/>
    <property type="project" value="UniProtKB-KW"/>
</dbReference>
<accession>U5CPW3</accession>
<dbReference type="PANTHER" id="PTHR43513:SF3">
    <property type="entry name" value="DIHYDROOROTATE DEHYDROGENASE B (NAD(+)), ELECTRON TRANSFER SUBUNIT-RELATED"/>
    <property type="match status" value="1"/>
</dbReference>
<feature type="binding site" evidence="11 13">
    <location>
        <position position="210"/>
    </location>
    <ligand>
        <name>[2Fe-2S] cluster</name>
        <dbReference type="ChEBI" id="CHEBI:190135"/>
    </ligand>
</feature>
<comment type="similarity">
    <text evidence="1 11">Belongs to the PyrK family.</text>
</comment>
<keyword evidence="10 11" id="KW-0411">Iron-sulfur</keyword>
<dbReference type="CDD" id="cd06218">
    <property type="entry name" value="DHOD_e_trans"/>
    <property type="match status" value="1"/>
</dbReference>
<dbReference type="PROSITE" id="PS51384">
    <property type="entry name" value="FAD_FR"/>
    <property type="match status" value="1"/>
</dbReference>
<feature type="binding site" evidence="11 12">
    <location>
        <begin position="64"/>
        <end position="66"/>
    </location>
    <ligand>
        <name>FAD</name>
        <dbReference type="ChEBI" id="CHEBI:57692"/>
    </ligand>
</feature>
<comment type="subunit">
    <text evidence="11">Heterotetramer of 2 PyrK and 2 PyrD type B subunits.</text>
</comment>
<evidence type="ECO:0000256" key="12">
    <source>
        <dbReference type="PIRSR" id="PIRSR006816-1"/>
    </source>
</evidence>
<keyword evidence="9 11" id="KW-0408">Iron</keyword>
<keyword evidence="8 11" id="KW-0249">Electron transport</keyword>
<dbReference type="GO" id="GO:0046872">
    <property type="term" value="F:metal ion binding"/>
    <property type="evidence" value="ECO:0007669"/>
    <property type="project" value="UniProtKB-KW"/>
</dbReference>
<evidence type="ECO:0000313" key="15">
    <source>
        <dbReference type="EMBL" id="ERM90981.1"/>
    </source>
</evidence>
<dbReference type="InterPro" id="IPR037117">
    <property type="entry name" value="Dihydroorotate_DH_ele_sf"/>
</dbReference>
<evidence type="ECO:0000313" key="16">
    <source>
        <dbReference type="Proteomes" id="UP000016856"/>
    </source>
</evidence>
<dbReference type="PRINTS" id="PR00409">
    <property type="entry name" value="PHDIOXRDTASE"/>
</dbReference>
<evidence type="ECO:0000256" key="5">
    <source>
        <dbReference type="ARBA" id="ARBA00022723"/>
    </source>
</evidence>
<dbReference type="Gene3D" id="2.10.240.10">
    <property type="entry name" value="Dihydroorotate dehydrogenase, electron transfer subunit"/>
    <property type="match status" value="1"/>
</dbReference>
<gene>
    <name evidence="11" type="primary">pyrK</name>
    <name evidence="15" type="ORF">O163_12945</name>
</gene>
<protein>
    <recommendedName>
        <fullName evidence="11">Dihydroorotate dehydrogenase B (NAD(+)), electron transfer subunit</fullName>
    </recommendedName>
    <alternativeName>
        <fullName evidence="11">Dihydroorotate oxidase B, electron transfer subunit</fullName>
    </alternativeName>
</protein>
<keyword evidence="2 11" id="KW-0813">Transport</keyword>
<evidence type="ECO:0000256" key="4">
    <source>
        <dbReference type="ARBA" id="ARBA00022714"/>
    </source>
</evidence>
<proteinExistence type="inferred from homology"/>
<dbReference type="InterPro" id="IPR050353">
    <property type="entry name" value="PyrK_electron_transfer"/>
</dbReference>
<keyword evidence="5 11" id="KW-0479">Metal-binding</keyword>
<evidence type="ECO:0000256" key="13">
    <source>
        <dbReference type="PIRSR" id="PIRSR006816-2"/>
    </source>
</evidence>
<comment type="caution">
    <text evidence="15">The sequence shown here is derived from an EMBL/GenBank/DDBJ whole genome shotgun (WGS) entry which is preliminary data.</text>
</comment>
<evidence type="ECO:0000256" key="11">
    <source>
        <dbReference type="HAMAP-Rule" id="MF_01211"/>
    </source>
</evidence>
<keyword evidence="7 11" id="KW-0665">Pyrimidine biosynthesis</keyword>
<evidence type="ECO:0000256" key="7">
    <source>
        <dbReference type="ARBA" id="ARBA00022975"/>
    </source>
</evidence>
<feature type="binding site" evidence="11 13">
    <location>
        <position position="215"/>
    </location>
    <ligand>
        <name>[2Fe-2S] cluster</name>
        <dbReference type="ChEBI" id="CHEBI:190135"/>
    </ligand>
</feature>
<feature type="binding site" evidence="11 12">
    <location>
        <begin position="49"/>
        <end position="52"/>
    </location>
    <ligand>
        <name>FAD</name>
        <dbReference type="ChEBI" id="CHEBI:57692"/>
    </ligand>
</feature>
<dbReference type="GO" id="GO:0009055">
    <property type="term" value="F:electron transfer activity"/>
    <property type="evidence" value="ECO:0007669"/>
    <property type="project" value="UniProtKB-UniRule"/>
</dbReference>